<dbReference type="GO" id="GO:0022857">
    <property type="term" value="F:transmembrane transporter activity"/>
    <property type="evidence" value="ECO:0007669"/>
    <property type="project" value="TreeGrafter"/>
</dbReference>
<keyword evidence="5" id="KW-0677">Repeat</keyword>
<feature type="region of interest" description="Disordered" evidence="11">
    <location>
        <begin position="261"/>
        <end position="296"/>
    </location>
</feature>
<feature type="repeat" description="Solcar" evidence="9">
    <location>
        <begin position="119"/>
        <end position="201"/>
    </location>
</feature>
<reference evidence="13" key="1">
    <citation type="submission" date="2020-11" db="EMBL/GenBank/DDBJ databases">
        <authorList>
            <consortium name="DOE Joint Genome Institute"/>
            <person name="Ahrendt S."/>
            <person name="Riley R."/>
            <person name="Andreopoulos W."/>
            <person name="Labutti K."/>
            <person name="Pangilinan J."/>
            <person name="Ruiz-Duenas F.J."/>
            <person name="Barrasa J.M."/>
            <person name="Sanchez-Garcia M."/>
            <person name="Camarero S."/>
            <person name="Miyauchi S."/>
            <person name="Serrano A."/>
            <person name="Linde D."/>
            <person name="Babiker R."/>
            <person name="Drula E."/>
            <person name="Ayuso-Fernandez I."/>
            <person name="Pacheco R."/>
            <person name="Padilla G."/>
            <person name="Ferreira P."/>
            <person name="Barriuso J."/>
            <person name="Kellner H."/>
            <person name="Castanera R."/>
            <person name="Alfaro M."/>
            <person name="Ramirez L."/>
            <person name="Pisabarro A.G."/>
            <person name="Kuo A."/>
            <person name="Tritt A."/>
            <person name="Lipzen A."/>
            <person name="He G."/>
            <person name="Yan M."/>
            <person name="Ng V."/>
            <person name="Cullen D."/>
            <person name="Martin F."/>
            <person name="Rosso M.-N."/>
            <person name="Henrissat B."/>
            <person name="Hibbett D."/>
            <person name="Martinez A.T."/>
            <person name="Grigoriev I.V."/>
        </authorList>
    </citation>
    <scope>NUCLEOTIDE SEQUENCE</scope>
    <source>
        <strain evidence="13">CIRM-BRFM 674</strain>
    </source>
</reference>
<evidence type="ECO:0000256" key="12">
    <source>
        <dbReference type="SAM" id="Phobius"/>
    </source>
</evidence>
<evidence type="ECO:0000256" key="7">
    <source>
        <dbReference type="ARBA" id="ARBA00023128"/>
    </source>
</evidence>
<evidence type="ECO:0000256" key="11">
    <source>
        <dbReference type="SAM" id="MobiDB-lite"/>
    </source>
</evidence>
<dbReference type="PANTHER" id="PTHR45624">
    <property type="entry name" value="MITOCHONDRIAL BASIC AMINO ACIDS TRANSPORTER-RELATED"/>
    <property type="match status" value="1"/>
</dbReference>
<dbReference type="EMBL" id="MU155158">
    <property type="protein sequence ID" value="KAF9482995.1"/>
    <property type="molecule type" value="Genomic_DNA"/>
</dbReference>
<keyword evidence="8 9" id="KW-0472">Membrane</keyword>
<evidence type="ECO:0000256" key="3">
    <source>
        <dbReference type="ARBA" id="ARBA00022448"/>
    </source>
</evidence>
<dbReference type="PROSITE" id="PS50920">
    <property type="entry name" value="SOLCAR"/>
    <property type="match status" value="3"/>
</dbReference>
<dbReference type="PRINTS" id="PR00926">
    <property type="entry name" value="MITOCARRIER"/>
</dbReference>
<keyword evidence="7" id="KW-0496">Mitochondrion</keyword>
<evidence type="ECO:0000256" key="4">
    <source>
        <dbReference type="ARBA" id="ARBA00022692"/>
    </source>
</evidence>
<evidence type="ECO:0000313" key="13">
    <source>
        <dbReference type="EMBL" id="KAF9482995.1"/>
    </source>
</evidence>
<keyword evidence="4 9" id="KW-0812">Transmembrane</keyword>
<evidence type="ECO:0000313" key="14">
    <source>
        <dbReference type="Proteomes" id="UP000807469"/>
    </source>
</evidence>
<comment type="subcellular location">
    <subcellularLocation>
        <location evidence="1">Mitochondrion membrane</location>
        <topology evidence="1">Multi-pass membrane protein</topology>
    </subcellularLocation>
</comment>
<feature type="repeat" description="Solcar" evidence="9">
    <location>
        <begin position="24"/>
        <end position="110"/>
    </location>
</feature>
<dbReference type="GO" id="GO:0031966">
    <property type="term" value="C:mitochondrial membrane"/>
    <property type="evidence" value="ECO:0007669"/>
    <property type="project" value="UniProtKB-SubCell"/>
</dbReference>
<dbReference type="Gene3D" id="1.50.40.10">
    <property type="entry name" value="Mitochondrial carrier domain"/>
    <property type="match status" value="1"/>
</dbReference>
<evidence type="ECO:0000256" key="6">
    <source>
        <dbReference type="ARBA" id="ARBA00022989"/>
    </source>
</evidence>
<dbReference type="Pfam" id="PF00153">
    <property type="entry name" value="Mito_carr"/>
    <property type="match status" value="4"/>
</dbReference>
<keyword evidence="14" id="KW-1185">Reference proteome</keyword>
<feature type="repeat" description="Solcar" evidence="9">
    <location>
        <begin position="224"/>
        <end position="380"/>
    </location>
</feature>
<accession>A0A9P6D4D5</accession>
<evidence type="ECO:0000256" key="2">
    <source>
        <dbReference type="ARBA" id="ARBA00006375"/>
    </source>
</evidence>
<feature type="compositionally biased region" description="Low complexity" evidence="11">
    <location>
        <begin position="273"/>
        <end position="285"/>
    </location>
</feature>
<dbReference type="SUPFAM" id="SSF103506">
    <property type="entry name" value="Mitochondrial carrier"/>
    <property type="match status" value="1"/>
</dbReference>
<evidence type="ECO:0000256" key="1">
    <source>
        <dbReference type="ARBA" id="ARBA00004225"/>
    </source>
</evidence>
<evidence type="ECO:0000256" key="10">
    <source>
        <dbReference type="RuleBase" id="RU000488"/>
    </source>
</evidence>
<comment type="similarity">
    <text evidence="2 10">Belongs to the mitochondrial carrier (TC 2.A.29) family.</text>
</comment>
<keyword evidence="6 12" id="KW-1133">Transmembrane helix</keyword>
<evidence type="ECO:0000256" key="9">
    <source>
        <dbReference type="PROSITE-ProRule" id="PRU00282"/>
    </source>
</evidence>
<organism evidence="13 14">
    <name type="scientific">Pholiota conissans</name>
    <dbReference type="NCBI Taxonomy" id="109636"/>
    <lineage>
        <taxon>Eukaryota</taxon>
        <taxon>Fungi</taxon>
        <taxon>Dikarya</taxon>
        <taxon>Basidiomycota</taxon>
        <taxon>Agaricomycotina</taxon>
        <taxon>Agaricomycetes</taxon>
        <taxon>Agaricomycetidae</taxon>
        <taxon>Agaricales</taxon>
        <taxon>Agaricineae</taxon>
        <taxon>Strophariaceae</taxon>
        <taxon>Pholiota</taxon>
    </lineage>
</organism>
<dbReference type="InterPro" id="IPR050567">
    <property type="entry name" value="Mitochondrial_Carrier"/>
</dbReference>
<dbReference type="PANTHER" id="PTHR45624:SF10">
    <property type="entry name" value="SLC (SOLUTE CARRIER) HOMOLOG"/>
    <property type="match status" value="1"/>
</dbReference>
<dbReference type="OrthoDB" id="14252at2759"/>
<evidence type="ECO:0000256" key="8">
    <source>
        <dbReference type="ARBA" id="ARBA00023136"/>
    </source>
</evidence>
<feature type="transmembrane region" description="Helical" evidence="12">
    <location>
        <begin position="226"/>
        <end position="250"/>
    </location>
</feature>
<name>A0A9P6D4D5_9AGAR</name>
<dbReference type="AlphaFoldDB" id="A0A9P6D4D5"/>
<keyword evidence="3 10" id="KW-0813">Transport</keyword>
<dbReference type="InterPro" id="IPR018108">
    <property type="entry name" value="MCP_transmembrane"/>
</dbReference>
<comment type="caution">
    <text evidence="13">The sequence shown here is derived from an EMBL/GenBank/DDBJ whole genome shotgun (WGS) entry which is preliminary data.</text>
</comment>
<dbReference type="InterPro" id="IPR002067">
    <property type="entry name" value="MCP"/>
</dbReference>
<dbReference type="InterPro" id="IPR023395">
    <property type="entry name" value="MCP_dom_sf"/>
</dbReference>
<proteinExistence type="inferred from homology"/>
<evidence type="ECO:0000256" key="5">
    <source>
        <dbReference type="ARBA" id="ARBA00022737"/>
    </source>
</evidence>
<gene>
    <name evidence="13" type="ORF">BDN70DRAFT_904379</name>
</gene>
<dbReference type="Proteomes" id="UP000807469">
    <property type="component" value="Unassembled WGS sequence"/>
</dbReference>
<sequence>MATDGPTGTLLRDISPRFTGDVALNPTIDFIAGTIAGMSSLVVGFPFDTVKVRFQSPAIASKYHSTFNAIATIVREERFIGLYKGITSPLATVALMNGLVFASYRFLLKLQLPDAACVPTLAQIALAGAGCGIVSSIVTTPTELIKIRQQALLTPTTARQVAWQIFRENGVRGLYRGLPVTALRDCGYGAYFAAYEATCRYFSSPPPSAGTNILAEVESQLTQLSWPALLLAGGIAGIAGWVVTFPLDVVKTRVQGSQPMLVPVSESTGPRGGVSPSSGSSSSPGGVSGRGGLHKTRLHEGTPLIKGMGHPLPGGNENGKVAAKTKMRDVNPYRSTWSTIVHSYRNEGMAVFWRGLSPTLIRAIPVNMVTFAMFEAVVHTLS</sequence>
<protein>
    <submittedName>
        <fullName evidence="13">Carnitine/acyl carnitine carrier</fullName>
    </submittedName>
</protein>